<dbReference type="Proteomes" id="UP000095282">
    <property type="component" value="Unplaced"/>
</dbReference>
<keyword evidence="2" id="KW-1185">Reference proteome</keyword>
<dbReference type="WBParaSite" id="Csp11.Scaffold582.g4682.t1">
    <property type="protein sequence ID" value="Csp11.Scaffold582.g4682.t1"/>
    <property type="gene ID" value="Csp11.Scaffold582.g4682"/>
</dbReference>
<evidence type="ECO:0000313" key="2">
    <source>
        <dbReference type="Proteomes" id="UP000095282"/>
    </source>
</evidence>
<name>A0A1I7TCX1_9PELO</name>
<sequence length="86" mass="10024">MRNGTEGPRRGKRQQHDENMMSRQEHNVPISSRLIIIPFRVSSNLLFHLPTATCSFCHLWIVPVLFQQSDIAFPSFNYRIIDGGRR</sequence>
<proteinExistence type="predicted"/>
<feature type="compositionally biased region" description="Basic and acidic residues" evidence="1">
    <location>
        <begin position="14"/>
        <end position="26"/>
    </location>
</feature>
<reference evidence="3" key="1">
    <citation type="submission" date="2016-11" db="UniProtKB">
        <authorList>
            <consortium name="WormBaseParasite"/>
        </authorList>
    </citation>
    <scope>IDENTIFICATION</scope>
</reference>
<organism evidence="2 3">
    <name type="scientific">Caenorhabditis tropicalis</name>
    <dbReference type="NCBI Taxonomy" id="1561998"/>
    <lineage>
        <taxon>Eukaryota</taxon>
        <taxon>Metazoa</taxon>
        <taxon>Ecdysozoa</taxon>
        <taxon>Nematoda</taxon>
        <taxon>Chromadorea</taxon>
        <taxon>Rhabditida</taxon>
        <taxon>Rhabditina</taxon>
        <taxon>Rhabditomorpha</taxon>
        <taxon>Rhabditoidea</taxon>
        <taxon>Rhabditidae</taxon>
        <taxon>Peloderinae</taxon>
        <taxon>Caenorhabditis</taxon>
    </lineage>
</organism>
<protein>
    <submittedName>
        <fullName evidence="3">Uncharacterized protein</fullName>
    </submittedName>
</protein>
<feature type="region of interest" description="Disordered" evidence="1">
    <location>
        <begin position="1"/>
        <end position="26"/>
    </location>
</feature>
<evidence type="ECO:0000313" key="3">
    <source>
        <dbReference type="WBParaSite" id="Csp11.Scaffold582.g4682.t1"/>
    </source>
</evidence>
<evidence type="ECO:0000256" key="1">
    <source>
        <dbReference type="SAM" id="MobiDB-lite"/>
    </source>
</evidence>
<accession>A0A1I7TCX1</accession>
<dbReference type="AlphaFoldDB" id="A0A1I7TCX1"/>